<dbReference type="Proteomes" id="UP000319103">
    <property type="component" value="Unassembled WGS sequence"/>
</dbReference>
<evidence type="ECO:0000313" key="3">
    <source>
        <dbReference type="EMBL" id="TQF01414.1"/>
    </source>
</evidence>
<gene>
    <name evidence="3" type="ORF">E6W39_03115</name>
</gene>
<proteinExistence type="predicted"/>
<evidence type="ECO:0000313" key="4">
    <source>
        <dbReference type="Proteomes" id="UP000319103"/>
    </source>
</evidence>
<dbReference type="Gene3D" id="3.10.180.10">
    <property type="entry name" value="2,3-Dihydroxybiphenyl 1,2-Dioxygenase, domain 1"/>
    <property type="match status" value="1"/>
</dbReference>
<feature type="domain" description="VOC" evidence="2">
    <location>
        <begin position="34"/>
        <end position="164"/>
    </location>
</feature>
<dbReference type="PANTHER" id="PTHR43048">
    <property type="entry name" value="METHYLMALONYL-COA EPIMERASE"/>
    <property type="match status" value="1"/>
</dbReference>
<dbReference type="GO" id="GO:0004493">
    <property type="term" value="F:methylmalonyl-CoA epimerase activity"/>
    <property type="evidence" value="ECO:0007669"/>
    <property type="project" value="TreeGrafter"/>
</dbReference>
<name>A0A540VZ87_9ACTN</name>
<dbReference type="InterPro" id="IPR029068">
    <property type="entry name" value="Glyas_Bleomycin-R_OHBP_Dase"/>
</dbReference>
<dbReference type="PROSITE" id="PS51819">
    <property type="entry name" value="VOC"/>
    <property type="match status" value="1"/>
</dbReference>
<evidence type="ECO:0000256" key="1">
    <source>
        <dbReference type="ARBA" id="ARBA00022723"/>
    </source>
</evidence>
<dbReference type="InterPro" id="IPR051785">
    <property type="entry name" value="MMCE/EMCE_epimerase"/>
</dbReference>
<protein>
    <submittedName>
        <fullName evidence="3">Bleomycin resistance protein</fullName>
    </submittedName>
</protein>
<reference evidence="3 4" key="1">
    <citation type="submission" date="2019-06" db="EMBL/GenBank/DDBJ databases">
        <title>Description of Kitasatospora acidophila sp. nov. isolated from pine grove soil, and reclassification of Streptomyces novaecaesareae to Kitasatospora novaeceasareae comb. nov.</title>
        <authorList>
            <person name="Kim M.J."/>
        </authorList>
    </citation>
    <scope>NUCLEOTIDE SEQUENCE [LARGE SCALE GENOMIC DNA]</scope>
    <source>
        <strain evidence="3 4">MMS16-CNU292</strain>
    </source>
</reference>
<dbReference type="InterPro" id="IPR037523">
    <property type="entry name" value="VOC_core"/>
</dbReference>
<dbReference type="OrthoDB" id="9788468at2"/>
<comment type="caution">
    <text evidence="3">The sequence shown here is derived from an EMBL/GenBank/DDBJ whole genome shotgun (WGS) entry which is preliminary data.</text>
</comment>
<accession>A0A540VZ87</accession>
<dbReference type="PANTHER" id="PTHR43048:SF3">
    <property type="entry name" value="METHYLMALONYL-COA EPIMERASE, MITOCHONDRIAL"/>
    <property type="match status" value="1"/>
</dbReference>
<keyword evidence="1" id="KW-0479">Metal-binding</keyword>
<dbReference type="SUPFAM" id="SSF54593">
    <property type="entry name" value="Glyoxalase/Bleomycin resistance protein/Dihydroxybiphenyl dioxygenase"/>
    <property type="match status" value="1"/>
</dbReference>
<dbReference type="GO" id="GO:0046872">
    <property type="term" value="F:metal ion binding"/>
    <property type="evidence" value="ECO:0007669"/>
    <property type="project" value="UniProtKB-KW"/>
</dbReference>
<keyword evidence="4" id="KW-1185">Reference proteome</keyword>
<dbReference type="AlphaFoldDB" id="A0A540VZ87"/>
<organism evidence="3 4">
    <name type="scientific">Kitasatospora acidiphila</name>
    <dbReference type="NCBI Taxonomy" id="2567942"/>
    <lineage>
        <taxon>Bacteria</taxon>
        <taxon>Bacillati</taxon>
        <taxon>Actinomycetota</taxon>
        <taxon>Actinomycetes</taxon>
        <taxon>Kitasatosporales</taxon>
        <taxon>Streptomycetaceae</taxon>
        <taxon>Kitasatospora</taxon>
    </lineage>
</organism>
<sequence>MGPRTGVRRQLARVGDRTTRARKTDRIGEAVIVRLDHVGVATGDPQGAGDLLAALGLTVGDRGNAETYGVSCDFWQAEKGGCAIELVAPLNDEAAISRRLAEHGPGLYHIAFEVDDVVAELERLRGLGLVPVDREPQPGARHGMWVAFVYAKRPAGLLIELVEYRRTDPPAAGNTDAHPGTAVGAP</sequence>
<dbReference type="Pfam" id="PF13669">
    <property type="entry name" value="Glyoxalase_4"/>
    <property type="match status" value="1"/>
</dbReference>
<dbReference type="GO" id="GO:0046491">
    <property type="term" value="P:L-methylmalonyl-CoA metabolic process"/>
    <property type="evidence" value="ECO:0007669"/>
    <property type="project" value="TreeGrafter"/>
</dbReference>
<dbReference type="EMBL" id="VIGB01000003">
    <property type="protein sequence ID" value="TQF01414.1"/>
    <property type="molecule type" value="Genomic_DNA"/>
</dbReference>
<evidence type="ECO:0000259" key="2">
    <source>
        <dbReference type="PROSITE" id="PS51819"/>
    </source>
</evidence>